<evidence type="ECO:0000256" key="3">
    <source>
        <dbReference type="ARBA" id="ARBA00022692"/>
    </source>
</evidence>
<gene>
    <name evidence="9" type="primary">ICMT</name>
    <name evidence="9" type="ORF">AK812_SmicGene16481</name>
</gene>
<sequence length="305" mass="33876">MILPSMLPWARADFSTPCLPAPPSVPAPAACKDVRLGSGRHSLTAPDWRHAFRRKAIEFRGAPRSRASTTGQREDSERWRALSLPEKLLQPVQLVVAIWLLLLLPAGLASSPRRICGGFALGSLPFEYLIFFSVGTLPRAWRYGRYAKPPDSSAKPGTRRSDFALFLLCVLIAHATAAFSFVSGHQIRPWDGILRAVRLSAIVLTALAAWHLGRNYDRVAASSELVTTGPYKLVRHPIYLSYLLLFAGSLLYLQSFLSSVILLAAATVFYSRRIPAEEEILRQTFGERWDAFCTSTPARLLPLLY</sequence>
<dbReference type="GO" id="GO:0006656">
    <property type="term" value="P:phosphatidylcholine biosynthetic process"/>
    <property type="evidence" value="ECO:0007669"/>
    <property type="project" value="UniProtKB-UniPathway"/>
</dbReference>
<dbReference type="EMBL" id="LSRX01000314">
    <property type="protein sequence ID" value="OLQ00818.1"/>
    <property type="molecule type" value="Genomic_DNA"/>
</dbReference>
<keyword evidence="6" id="KW-0472">Membrane</keyword>
<dbReference type="OrthoDB" id="426520at2759"/>
<keyword evidence="8" id="KW-1208">Phospholipid metabolism</keyword>
<keyword evidence="7" id="KW-0594">Phospholipid biosynthesis</keyword>
<keyword evidence="3" id="KW-0812">Transmembrane</keyword>
<keyword evidence="4" id="KW-1133">Transmembrane helix</keyword>
<keyword evidence="5" id="KW-0443">Lipid metabolism</keyword>
<dbReference type="PANTHER" id="PTHR12714:SF11">
    <property type="entry name" value="PROTEIN C-TERMINAL S-ISOPRENYLCYSTEINE CARBOXYL O-METHYLTRANSFERASE"/>
    <property type="match status" value="1"/>
</dbReference>
<evidence type="ECO:0000256" key="8">
    <source>
        <dbReference type="ARBA" id="ARBA00023264"/>
    </source>
</evidence>
<dbReference type="Pfam" id="PF04191">
    <property type="entry name" value="PEMT"/>
    <property type="match status" value="1"/>
</dbReference>
<evidence type="ECO:0000256" key="7">
    <source>
        <dbReference type="ARBA" id="ARBA00023209"/>
    </source>
</evidence>
<keyword evidence="10" id="KW-1185">Reference proteome</keyword>
<dbReference type="GO" id="GO:0012505">
    <property type="term" value="C:endomembrane system"/>
    <property type="evidence" value="ECO:0007669"/>
    <property type="project" value="UniProtKB-SubCell"/>
</dbReference>
<dbReference type="PANTHER" id="PTHR12714">
    <property type="entry name" value="PROTEIN-S ISOPRENYLCYSTEINE O-METHYLTRANSFERASE"/>
    <property type="match status" value="1"/>
</dbReference>
<dbReference type="UniPathway" id="UPA00753"/>
<protein>
    <submittedName>
        <fullName evidence="9">Uncharacterized protein</fullName>
    </submittedName>
</protein>
<comment type="caution">
    <text evidence="9">The sequence shown here is derived from an EMBL/GenBank/DDBJ whole genome shotgun (WGS) entry which is preliminary data.</text>
</comment>
<evidence type="ECO:0000256" key="6">
    <source>
        <dbReference type="ARBA" id="ARBA00023136"/>
    </source>
</evidence>
<name>A0A1Q9E065_SYMMI</name>
<dbReference type="Proteomes" id="UP000186817">
    <property type="component" value="Unassembled WGS sequence"/>
</dbReference>
<dbReference type="GO" id="GO:0016740">
    <property type="term" value="F:transferase activity"/>
    <property type="evidence" value="ECO:0007669"/>
    <property type="project" value="UniProtKB-ARBA"/>
</dbReference>
<evidence type="ECO:0000313" key="9">
    <source>
        <dbReference type="EMBL" id="OLQ00818.1"/>
    </source>
</evidence>
<evidence type="ECO:0000256" key="2">
    <source>
        <dbReference type="ARBA" id="ARBA00022516"/>
    </source>
</evidence>
<reference evidence="9 10" key="1">
    <citation type="submission" date="2016-02" db="EMBL/GenBank/DDBJ databases">
        <title>Genome analysis of coral dinoflagellate symbionts highlights evolutionary adaptations to a symbiotic lifestyle.</title>
        <authorList>
            <person name="Aranda M."/>
            <person name="Li Y."/>
            <person name="Liew Y.J."/>
            <person name="Baumgarten S."/>
            <person name="Simakov O."/>
            <person name="Wilson M."/>
            <person name="Piel J."/>
            <person name="Ashoor H."/>
            <person name="Bougouffa S."/>
            <person name="Bajic V.B."/>
            <person name="Ryu T."/>
            <person name="Ravasi T."/>
            <person name="Bayer T."/>
            <person name="Micklem G."/>
            <person name="Kim H."/>
            <person name="Bhak J."/>
            <person name="Lajeunesse T.C."/>
            <person name="Voolstra C.R."/>
        </authorList>
    </citation>
    <scope>NUCLEOTIDE SEQUENCE [LARGE SCALE GENOMIC DNA]</scope>
    <source>
        <strain evidence="9 10">CCMP2467</strain>
    </source>
</reference>
<evidence type="ECO:0000256" key="1">
    <source>
        <dbReference type="ARBA" id="ARBA00004127"/>
    </source>
</evidence>
<dbReference type="Gene3D" id="1.20.120.1630">
    <property type="match status" value="1"/>
</dbReference>
<proteinExistence type="predicted"/>
<keyword evidence="2" id="KW-0444">Lipid biosynthesis</keyword>
<evidence type="ECO:0000256" key="4">
    <source>
        <dbReference type="ARBA" id="ARBA00022989"/>
    </source>
</evidence>
<dbReference type="AlphaFoldDB" id="A0A1Q9E065"/>
<accession>A0A1Q9E065</accession>
<dbReference type="InterPro" id="IPR007318">
    <property type="entry name" value="Phopholipid_MeTrfase"/>
</dbReference>
<evidence type="ECO:0000313" key="10">
    <source>
        <dbReference type="Proteomes" id="UP000186817"/>
    </source>
</evidence>
<evidence type="ECO:0000256" key="5">
    <source>
        <dbReference type="ARBA" id="ARBA00023098"/>
    </source>
</evidence>
<organism evidence="9 10">
    <name type="scientific">Symbiodinium microadriaticum</name>
    <name type="common">Dinoflagellate</name>
    <name type="synonym">Zooxanthella microadriatica</name>
    <dbReference type="NCBI Taxonomy" id="2951"/>
    <lineage>
        <taxon>Eukaryota</taxon>
        <taxon>Sar</taxon>
        <taxon>Alveolata</taxon>
        <taxon>Dinophyceae</taxon>
        <taxon>Suessiales</taxon>
        <taxon>Symbiodiniaceae</taxon>
        <taxon>Symbiodinium</taxon>
    </lineage>
</organism>
<comment type="subcellular location">
    <subcellularLocation>
        <location evidence="1">Endomembrane system</location>
        <topology evidence="1">Multi-pass membrane protein</topology>
    </subcellularLocation>
</comment>